<dbReference type="Proteomes" id="UP000494117">
    <property type="component" value="Unassembled WGS sequence"/>
</dbReference>
<name>A0A6S7EAV5_9BURK</name>
<organism evidence="1 2">
    <name type="scientific">Achromobacter anxifer</name>
    <dbReference type="NCBI Taxonomy" id="1287737"/>
    <lineage>
        <taxon>Bacteria</taxon>
        <taxon>Pseudomonadati</taxon>
        <taxon>Pseudomonadota</taxon>
        <taxon>Betaproteobacteria</taxon>
        <taxon>Burkholderiales</taxon>
        <taxon>Alcaligenaceae</taxon>
        <taxon>Achromobacter</taxon>
    </lineage>
</organism>
<gene>
    <name evidence="1" type="ORF">LMG26858_04406</name>
</gene>
<protein>
    <submittedName>
        <fullName evidence="1">Uncharacterized protein</fullName>
    </submittedName>
</protein>
<evidence type="ECO:0000313" key="1">
    <source>
        <dbReference type="EMBL" id="CAB3904446.1"/>
    </source>
</evidence>
<dbReference type="EMBL" id="CADILG010000038">
    <property type="protein sequence ID" value="CAB3904446.1"/>
    <property type="molecule type" value="Genomic_DNA"/>
</dbReference>
<reference evidence="1 2" key="1">
    <citation type="submission" date="2020-04" db="EMBL/GenBank/DDBJ databases">
        <authorList>
            <person name="De Canck E."/>
        </authorList>
    </citation>
    <scope>NUCLEOTIDE SEQUENCE [LARGE SCALE GENOMIC DNA]</scope>
    <source>
        <strain evidence="1 2">LMG 26858</strain>
    </source>
</reference>
<dbReference type="AlphaFoldDB" id="A0A6S7EAV5"/>
<sequence length="45" mass="4890">MTREQWEEELRAANAAFYACAFKNERAAAWARICAASGALAKLGA</sequence>
<keyword evidence="2" id="KW-1185">Reference proteome</keyword>
<proteinExistence type="predicted"/>
<evidence type="ECO:0000313" key="2">
    <source>
        <dbReference type="Proteomes" id="UP000494117"/>
    </source>
</evidence>
<accession>A0A6S7EAV5</accession>